<sequence>MSYKMTLGAGFLVLVAVATPHLGVLAAPGVGVRPVFFRVVASTARLPAFVPPSVIVVPAPVAAVADLPVSGAVYGDAKIADFDPEHPPARMGEPG</sequence>
<dbReference type="AlphaFoldDB" id="A0A1B3Z9N4"/>
<dbReference type="KEGG" id="span:AWL63_09395"/>
<gene>
    <name evidence="1" type="ORF">AWL63_09395</name>
</gene>
<reference evidence="1 2" key="1">
    <citation type="submission" date="2016-01" db="EMBL/GenBank/DDBJ databases">
        <title>Complete genome and mega plasmid sequence of Sphingomonas panacis DCY99 elicits systemic resistance in rice to Xanthomonas oryzae.</title>
        <authorList>
            <person name="Kim Y.J."/>
            <person name="Yang D.C."/>
            <person name="Sing P."/>
        </authorList>
    </citation>
    <scope>NUCLEOTIDE SEQUENCE [LARGE SCALE GENOMIC DNA]</scope>
    <source>
        <strain evidence="1 2">DCY99</strain>
    </source>
</reference>
<organism evidence="1 2">
    <name type="scientific">Sphingomonas panacis</name>
    <dbReference type="NCBI Taxonomy" id="1560345"/>
    <lineage>
        <taxon>Bacteria</taxon>
        <taxon>Pseudomonadati</taxon>
        <taxon>Pseudomonadota</taxon>
        <taxon>Alphaproteobacteria</taxon>
        <taxon>Sphingomonadales</taxon>
        <taxon>Sphingomonadaceae</taxon>
        <taxon>Sphingomonas</taxon>
    </lineage>
</organism>
<accession>A0A1B3Z9N4</accession>
<evidence type="ECO:0000313" key="1">
    <source>
        <dbReference type="EMBL" id="AOH84148.1"/>
    </source>
</evidence>
<proteinExistence type="predicted"/>
<name>A0A1B3Z9N4_9SPHN</name>
<dbReference type="EMBL" id="CP014168">
    <property type="protein sequence ID" value="AOH84148.1"/>
    <property type="molecule type" value="Genomic_DNA"/>
</dbReference>
<evidence type="ECO:0000313" key="2">
    <source>
        <dbReference type="Proteomes" id="UP000094256"/>
    </source>
</evidence>
<protein>
    <submittedName>
        <fullName evidence="1">Uncharacterized protein</fullName>
    </submittedName>
</protein>
<dbReference type="Proteomes" id="UP000094256">
    <property type="component" value="Chromosome"/>
</dbReference>
<keyword evidence="2" id="KW-1185">Reference proteome</keyword>